<comment type="caution">
    <text evidence="2">The sequence shown here is derived from an EMBL/GenBank/DDBJ whole genome shotgun (WGS) entry which is preliminary data.</text>
</comment>
<reference evidence="1" key="2">
    <citation type="journal article" date="2017" name="PLoS ONE">
        <title>Genomic and phenotypic characterisation of fluoroquinolone resistance mechanisms in Enterobacteriaceae in Durban, South Africa.</title>
        <authorList>
            <person name="Osei Sekyere J."/>
            <person name="Amoako D.G."/>
        </authorList>
    </citation>
    <scope>NUCLEOTIDE SEQUENCE</scope>
    <source>
        <strain evidence="1">945174350</strain>
    </source>
</reference>
<dbReference type="EMBL" id="VOUQ01000022">
    <property type="protein sequence ID" value="TXE26172.1"/>
    <property type="molecule type" value="Genomic_DNA"/>
</dbReference>
<evidence type="ECO:0000313" key="2">
    <source>
        <dbReference type="EMBL" id="TXE26172.1"/>
    </source>
</evidence>
<dbReference type="RefSeq" id="WP_057523728.1">
    <property type="nucleotide sequence ID" value="NZ_FCFK01000011.1"/>
</dbReference>
<organism evidence="2 4">
    <name type="scientific">Serratia marcescens</name>
    <dbReference type="NCBI Taxonomy" id="615"/>
    <lineage>
        <taxon>Bacteria</taxon>
        <taxon>Pseudomonadati</taxon>
        <taxon>Pseudomonadota</taxon>
        <taxon>Gammaproteobacteria</taxon>
        <taxon>Enterobacterales</taxon>
        <taxon>Yersiniaceae</taxon>
        <taxon>Serratia</taxon>
    </lineage>
</organism>
<protein>
    <recommendedName>
        <fullName evidence="5">Bacteriophage protein</fullName>
    </recommendedName>
</protein>
<sequence>MTSYLYRMPVGIAGAISRPQDLTVEPVILKSANAFPAYGLAGKIDADGFFVPLADGDTADKVKGIYVRPYPTTSQPDMVRQVGTDKNFPGDAMKRGYMTVNVGSDASTIKKGAPVYIVVSPDASIDVPLGGFMATLVADKTVLLPNAEFTGAGDADGNAEISWKI</sequence>
<reference evidence="2 4" key="3">
    <citation type="submission" date="2019-07" db="EMBL/GenBank/DDBJ databases">
        <title>Serratia strains were isolated from fresh produce.</title>
        <authorList>
            <person name="Cho G.-S."/>
            <person name="Stein M."/>
            <person name="Lee W."/>
            <person name="Suh S.H."/>
            <person name="Franz C.M.A.P."/>
        </authorList>
    </citation>
    <scope>NUCLEOTIDE SEQUENCE [LARGE SCALE GENOMIC DNA]</scope>
    <source>
        <strain evidence="2 4">S16</strain>
    </source>
</reference>
<evidence type="ECO:0008006" key="5">
    <source>
        <dbReference type="Google" id="ProtNLM"/>
    </source>
</evidence>
<dbReference type="Proteomes" id="UP000321126">
    <property type="component" value="Unassembled WGS sequence"/>
</dbReference>
<reference evidence="3" key="1">
    <citation type="submission" date="2016-04" db="EMBL/GenBank/DDBJ databases">
        <authorList>
            <person name="Osei Sekyere J."/>
            <person name="Sivertsen A."/>
            <person name="Pedersen A.T."/>
            <person name="Sundsfjord A."/>
        </authorList>
    </citation>
    <scope>NUCLEOTIDE SEQUENCE [LARGE SCALE GENOMIC DNA]</scope>
    <source>
        <strain evidence="3">945174350</strain>
    </source>
</reference>
<dbReference type="EMBL" id="LJEX02000108">
    <property type="protein sequence ID" value="OCO83026.1"/>
    <property type="molecule type" value="Genomic_DNA"/>
</dbReference>
<evidence type="ECO:0000313" key="3">
    <source>
        <dbReference type="Proteomes" id="UP000050489"/>
    </source>
</evidence>
<accession>A0A5C7BUW6</accession>
<name>A0A5C7BUW6_SERMA</name>
<evidence type="ECO:0000313" key="1">
    <source>
        <dbReference type="EMBL" id="OCO83026.1"/>
    </source>
</evidence>
<evidence type="ECO:0000313" key="4">
    <source>
        <dbReference type="Proteomes" id="UP000321126"/>
    </source>
</evidence>
<dbReference type="InterPro" id="IPR056914">
    <property type="entry name" value="Gp53-like"/>
</dbReference>
<dbReference type="Pfam" id="PF23982">
    <property type="entry name" value="XM1_gp53_minor_capsid"/>
    <property type="match status" value="1"/>
</dbReference>
<proteinExistence type="predicted"/>
<dbReference type="AlphaFoldDB" id="A0A5C7BUW6"/>
<gene>
    <name evidence="1" type="ORF">AN695_0220245</name>
    <name evidence="2" type="ORF">FOT62_23360</name>
</gene>
<dbReference type="Proteomes" id="UP000050489">
    <property type="component" value="Unassembled WGS sequence"/>
</dbReference>